<accession>A0A2H9T8N8</accession>
<evidence type="ECO:0000259" key="1">
    <source>
        <dbReference type="Pfam" id="PF01609"/>
    </source>
</evidence>
<name>A0A2H9T8N8_9ZZZZ</name>
<dbReference type="InterPro" id="IPR002559">
    <property type="entry name" value="Transposase_11"/>
</dbReference>
<organism evidence="2">
    <name type="scientific">invertebrate metagenome</name>
    <dbReference type="NCBI Taxonomy" id="1711999"/>
    <lineage>
        <taxon>unclassified sequences</taxon>
        <taxon>metagenomes</taxon>
        <taxon>organismal metagenomes</taxon>
    </lineage>
</organism>
<reference evidence="2" key="1">
    <citation type="journal article" date="2017" name="Appl. Environ. Microbiol.">
        <title>Molecular characterization of an Endozoicomonas-like organism causing infection in king scallop Pecten maximus L.</title>
        <authorList>
            <person name="Cano I."/>
            <person name="van Aerle R."/>
            <person name="Ross S."/>
            <person name="Verner-Jeffreys D.W."/>
            <person name="Paley R.K."/>
            <person name="Rimmer G."/>
            <person name="Ryder D."/>
            <person name="Hooper P."/>
            <person name="Stone D."/>
            <person name="Feist S.W."/>
        </authorList>
    </citation>
    <scope>NUCLEOTIDE SEQUENCE</scope>
</reference>
<evidence type="ECO:0000313" key="2">
    <source>
        <dbReference type="EMBL" id="PJE79557.1"/>
    </source>
</evidence>
<dbReference type="GO" id="GO:0006313">
    <property type="term" value="P:DNA transposition"/>
    <property type="evidence" value="ECO:0007669"/>
    <property type="project" value="InterPro"/>
</dbReference>
<proteinExistence type="predicted"/>
<gene>
    <name evidence="2" type="ORF">CI610_01462</name>
</gene>
<feature type="domain" description="Transposase IS4-like" evidence="1">
    <location>
        <begin position="53"/>
        <end position="154"/>
    </location>
</feature>
<dbReference type="GO" id="GO:0004803">
    <property type="term" value="F:transposase activity"/>
    <property type="evidence" value="ECO:0007669"/>
    <property type="project" value="InterPro"/>
</dbReference>
<dbReference type="EMBL" id="NSIT01000061">
    <property type="protein sequence ID" value="PJE79557.1"/>
    <property type="molecule type" value="Genomic_DNA"/>
</dbReference>
<comment type="caution">
    <text evidence="2">The sequence shown here is derived from an EMBL/GenBank/DDBJ whole genome shotgun (WGS) entry which is preliminary data.</text>
</comment>
<dbReference type="SUPFAM" id="SSF53098">
    <property type="entry name" value="Ribonuclease H-like"/>
    <property type="match status" value="1"/>
</dbReference>
<protein>
    <recommendedName>
        <fullName evidence="1">Transposase IS4-like domain-containing protein</fullName>
    </recommendedName>
</protein>
<dbReference type="Pfam" id="PF01609">
    <property type="entry name" value="DDE_Tnp_1"/>
    <property type="match status" value="1"/>
</dbReference>
<sequence length="217" mass="24988">MTPVVETGLHVVSKLRNDPFLRWAYTGDYLGRGRPKVYDGKVNFKEELHRFDFVGNLDSGEEIYTAKVHSKYLKCWIRVVMLRTLRDDKVGMALLFTTDTELDAMTIIQYYKARFQIEFVFRDAKQYTGLTDCQSRSKDAIHTHINATLSALNLLKLADAREKDTTEKTVISIASWKRRKFNEHLLCRVFDGLGLSLNDEKVMDTYKQLSSYGAIAA</sequence>
<dbReference type="InterPro" id="IPR012337">
    <property type="entry name" value="RNaseH-like_sf"/>
</dbReference>
<dbReference type="GO" id="GO:0003677">
    <property type="term" value="F:DNA binding"/>
    <property type="evidence" value="ECO:0007669"/>
    <property type="project" value="InterPro"/>
</dbReference>
<dbReference type="AlphaFoldDB" id="A0A2H9T8N8"/>